<gene>
    <name evidence="2" type="ORF">SFRICE_003820</name>
</gene>
<sequence>MRFLDFLLCRGCVYKHTSSHAHDLRNPKQQFVDDKTKSCSVRESNPLQFNRIGCRRPIANGQALARTAAATSPRSSATTSSRNRSARASAPSARAAAVHRRARTEDA</sequence>
<feature type="region of interest" description="Disordered" evidence="1">
    <location>
        <begin position="64"/>
        <end position="107"/>
    </location>
</feature>
<feature type="compositionally biased region" description="Low complexity" evidence="1">
    <location>
        <begin position="64"/>
        <end position="96"/>
    </location>
</feature>
<accession>A0A2H1W2J2</accession>
<feature type="compositionally biased region" description="Basic residues" evidence="1">
    <location>
        <begin position="97"/>
        <end position="107"/>
    </location>
</feature>
<dbReference type="EMBL" id="ODYU01005658">
    <property type="protein sequence ID" value="SOQ46734.1"/>
    <property type="molecule type" value="Genomic_DNA"/>
</dbReference>
<dbReference type="AlphaFoldDB" id="A0A2H1W2J2"/>
<proteinExistence type="predicted"/>
<name>A0A2H1W2J2_SPOFR</name>
<evidence type="ECO:0000313" key="2">
    <source>
        <dbReference type="EMBL" id="SOQ46734.1"/>
    </source>
</evidence>
<evidence type="ECO:0000256" key="1">
    <source>
        <dbReference type="SAM" id="MobiDB-lite"/>
    </source>
</evidence>
<organism evidence="2">
    <name type="scientific">Spodoptera frugiperda</name>
    <name type="common">Fall armyworm</name>
    <dbReference type="NCBI Taxonomy" id="7108"/>
    <lineage>
        <taxon>Eukaryota</taxon>
        <taxon>Metazoa</taxon>
        <taxon>Ecdysozoa</taxon>
        <taxon>Arthropoda</taxon>
        <taxon>Hexapoda</taxon>
        <taxon>Insecta</taxon>
        <taxon>Pterygota</taxon>
        <taxon>Neoptera</taxon>
        <taxon>Endopterygota</taxon>
        <taxon>Lepidoptera</taxon>
        <taxon>Glossata</taxon>
        <taxon>Ditrysia</taxon>
        <taxon>Noctuoidea</taxon>
        <taxon>Noctuidae</taxon>
        <taxon>Amphipyrinae</taxon>
        <taxon>Spodoptera</taxon>
    </lineage>
</organism>
<reference evidence="2" key="1">
    <citation type="submission" date="2016-07" db="EMBL/GenBank/DDBJ databases">
        <authorList>
            <person name="Bretaudeau A."/>
        </authorList>
    </citation>
    <scope>NUCLEOTIDE SEQUENCE</scope>
    <source>
        <strain evidence="2">Rice</strain>
        <tissue evidence="2">Whole body</tissue>
    </source>
</reference>
<protein>
    <submittedName>
        <fullName evidence="2">SFRICE_003820</fullName>
    </submittedName>
</protein>